<reference evidence="6" key="1">
    <citation type="journal article" date="2014" name="Front. Microbiol.">
        <title>High frequency of phylogenetically diverse reductive dehalogenase-homologous genes in deep subseafloor sedimentary metagenomes.</title>
        <authorList>
            <person name="Kawai M."/>
            <person name="Futagami T."/>
            <person name="Toyoda A."/>
            <person name="Takaki Y."/>
            <person name="Nishi S."/>
            <person name="Hori S."/>
            <person name="Arai W."/>
            <person name="Tsubouchi T."/>
            <person name="Morono Y."/>
            <person name="Uchiyama I."/>
            <person name="Ito T."/>
            <person name="Fujiyama A."/>
            <person name="Inagaki F."/>
            <person name="Takami H."/>
        </authorList>
    </citation>
    <scope>NUCLEOTIDE SEQUENCE</scope>
    <source>
        <strain evidence="6">Expedition CK06-06</strain>
    </source>
</reference>
<dbReference type="AlphaFoldDB" id="X1V2S4"/>
<evidence type="ECO:0000256" key="1">
    <source>
        <dbReference type="ARBA" id="ARBA00022723"/>
    </source>
</evidence>
<evidence type="ECO:0000313" key="6">
    <source>
        <dbReference type="EMBL" id="GAJ06451.1"/>
    </source>
</evidence>
<protein>
    <recommendedName>
        <fullName evidence="5">F420-non-reducing hydrogenase iron-sulfur subunit D domain-containing protein</fullName>
    </recommendedName>
</protein>
<feature type="domain" description="F420-non-reducing hydrogenase iron-sulfur subunit D" evidence="5">
    <location>
        <begin position="1"/>
        <end position="79"/>
    </location>
</feature>
<proteinExistence type="predicted"/>
<name>X1V2S4_9ZZZZ</name>
<dbReference type="EMBL" id="BARW01031809">
    <property type="protein sequence ID" value="GAJ06451.1"/>
    <property type="molecule type" value="Genomic_DNA"/>
</dbReference>
<feature type="non-terminal residue" evidence="6">
    <location>
        <position position="1"/>
    </location>
</feature>
<dbReference type="GO" id="GO:0051536">
    <property type="term" value="F:iron-sulfur cluster binding"/>
    <property type="evidence" value="ECO:0007669"/>
    <property type="project" value="UniProtKB-KW"/>
</dbReference>
<evidence type="ECO:0000256" key="3">
    <source>
        <dbReference type="ARBA" id="ARBA00023004"/>
    </source>
</evidence>
<dbReference type="InterPro" id="IPR003813">
    <property type="entry name" value="MvhD/FlpD"/>
</dbReference>
<evidence type="ECO:0000259" key="5">
    <source>
        <dbReference type="Pfam" id="PF02662"/>
    </source>
</evidence>
<keyword evidence="3" id="KW-0408">Iron</keyword>
<accession>X1V2S4</accession>
<keyword evidence="1" id="KW-0479">Metal-binding</keyword>
<keyword evidence="2" id="KW-0560">Oxidoreductase</keyword>
<organism evidence="6">
    <name type="scientific">marine sediment metagenome</name>
    <dbReference type="NCBI Taxonomy" id="412755"/>
    <lineage>
        <taxon>unclassified sequences</taxon>
        <taxon>metagenomes</taxon>
        <taxon>ecological metagenomes</taxon>
    </lineage>
</organism>
<comment type="caution">
    <text evidence="6">The sequence shown here is derived from an EMBL/GenBank/DDBJ whole genome shotgun (WGS) entry which is preliminary data.</text>
</comment>
<dbReference type="GO" id="GO:0046872">
    <property type="term" value="F:metal ion binding"/>
    <property type="evidence" value="ECO:0007669"/>
    <property type="project" value="UniProtKB-KW"/>
</dbReference>
<dbReference type="Pfam" id="PF02662">
    <property type="entry name" value="FlpD"/>
    <property type="match status" value="1"/>
</dbReference>
<gene>
    <name evidence="6" type="ORF">S12H4_50504</name>
</gene>
<keyword evidence="4" id="KW-0411">Iron-sulfur</keyword>
<dbReference type="GO" id="GO:0016491">
    <property type="term" value="F:oxidoreductase activity"/>
    <property type="evidence" value="ECO:0007669"/>
    <property type="project" value="UniProtKB-KW"/>
</dbReference>
<evidence type="ECO:0000256" key="2">
    <source>
        <dbReference type="ARBA" id="ARBA00023002"/>
    </source>
</evidence>
<sequence>LRAFQKGADGVLVAGCHPGDCHYISGNYRTRRRIALLKYLIKQFGLNPDRLALEWISAGEAQRFASTVNGFIEKIEKLGPSPLRRQR</sequence>
<evidence type="ECO:0000256" key="4">
    <source>
        <dbReference type="ARBA" id="ARBA00023014"/>
    </source>
</evidence>